<dbReference type="GO" id="GO:0031966">
    <property type="term" value="C:mitochondrial membrane"/>
    <property type="evidence" value="ECO:0007669"/>
    <property type="project" value="TreeGrafter"/>
</dbReference>
<dbReference type="KEGG" id="aqu:105316592"/>
<dbReference type="GO" id="GO:0033615">
    <property type="term" value="P:mitochondrial proton-transporting ATP synthase complex assembly"/>
    <property type="evidence" value="ECO:0007669"/>
    <property type="project" value="TreeGrafter"/>
</dbReference>
<comment type="similarity">
    <text evidence="1">Belongs to the TMEM70 family.</text>
</comment>
<dbReference type="InterPro" id="IPR045325">
    <property type="entry name" value="TMEM70/TMEM186/TMEM223"/>
</dbReference>
<dbReference type="Pfam" id="PF06979">
    <property type="entry name" value="TMEM70"/>
    <property type="match status" value="1"/>
</dbReference>
<reference evidence="3" key="2">
    <citation type="submission" date="2017-05" db="UniProtKB">
        <authorList>
            <consortium name="EnsemblMetazoa"/>
        </authorList>
    </citation>
    <scope>IDENTIFICATION</scope>
</reference>
<evidence type="ECO:0000313" key="4">
    <source>
        <dbReference type="Proteomes" id="UP000007879"/>
    </source>
</evidence>
<gene>
    <name evidence="3" type="primary">105316592</name>
</gene>
<dbReference type="STRING" id="400682.A0A1X7VNE6"/>
<dbReference type="InterPro" id="IPR009724">
    <property type="entry name" value="TMEM70"/>
</dbReference>
<feature type="transmembrane region" description="Helical" evidence="2">
    <location>
        <begin position="99"/>
        <end position="124"/>
    </location>
</feature>
<dbReference type="PANTHER" id="PTHR13281">
    <property type="entry name" value="TRANSMEMBRANE PROTEIN 70, MITOCHONDRIAL"/>
    <property type="match status" value="1"/>
</dbReference>
<keyword evidence="2" id="KW-1133">Transmembrane helix</keyword>
<dbReference type="OMA" id="WVDRSSE"/>
<dbReference type="EnsemblMetazoa" id="Aqu2.1.40918_001">
    <property type="protein sequence ID" value="Aqu2.1.40918_001"/>
    <property type="gene ID" value="Aqu2.1.40918"/>
</dbReference>
<name>A0A1X7VNE6_AMPQE</name>
<dbReference type="InParanoid" id="A0A1X7VNE6"/>
<reference evidence="4" key="1">
    <citation type="journal article" date="2010" name="Nature">
        <title>The Amphimedon queenslandica genome and the evolution of animal complexity.</title>
        <authorList>
            <person name="Srivastava M."/>
            <person name="Simakov O."/>
            <person name="Chapman J."/>
            <person name="Fahey B."/>
            <person name="Gauthier M.E."/>
            <person name="Mitros T."/>
            <person name="Richards G.S."/>
            <person name="Conaco C."/>
            <person name="Dacre M."/>
            <person name="Hellsten U."/>
            <person name="Larroux C."/>
            <person name="Putnam N.H."/>
            <person name="Stanke M."/>
            <person name="Adamska M."/>
            <person name="Darling A."/>
            <person name="Degnan S.M."/>
            <person name="Oakley T.H."/>
            <person name="Plachetzki D.C."/>
            <person name="Zhai Y."/>
            <person name="Adamski M."/>
            <person name="Calcino A."/>
            <person name="Cummins S.F."/>
            <person name="Goodstein D.M."/>
            <person name="Harris C."/>
            <person name="Jackson D.J."/>
            <person name="Leys S.P."/>
            <person name="Shu S."/>
            <person name="Woodcroft B.J."/>
            <person name="Vervoort M."/>
            <person name="Kosik K.S."/>
            <person name="Manning G."/>
            <person name="Degnan B.M."/>
            <person name="Rokhsar D.S."/>
        </authorList>
    </citation>
    <scope>NUCLEOTIDE SEQUENCE [LARGE SCALE GENOMIC DNA]</scope>
</reference>
<protein>
    <recommendedName>
        <fullName evidence="5">Transmembrane protein 186</fullName>
    </recommendedName>
</protein>
<dbReference type="EnsemblMetazoa" id="XM_011411606.1">
    <property type="protein sequence ID" value="XP_011409908.1"/>
    <property type="gene ID" value="LOC105316592"/>
</dbReference>
<evidence type="ECO:0000313" key="3">
    <source>
        <dbReference type="EnsemblMetazoa" id="Aqu2.1.40918_001"/>
    </source>
</evidence>
<keyword evidence="4" id="KW-1185">Reference proteome</keyword>
<dbReference type="eggNOG" id="KOG4478">
    <property type="taxonomic scope" value="Eukaryota"/>
</dbReference>
<keyword evidence="2" id="KW-0472">Membrane</keyword>
<proteinExistence type="inferred from homology"/>
<sequence length="209" mass="23162">MRVLFSFSSRLCSRTRLPTRGVLSIALRSLNALPPSAPSPPISKYVRFLTTPQSSPTPVYVGPLSKPIRLLKIFSMTTAALTVSLSPVLVYFGNPATPLVARVAMSTIVLMAGVSTTLLLHWFVKSYITRMYYDRGSGQVRAFTFDMIGREKESIFHVSETAPPTKATSLSTFQAKDRVYYLHANIFDDIDLLLKLAGPDVFFGESPRH</sequence>
<feature type="transmembrane region" description="Helical" evidence="2">
    <location>
        <begin position="73"/>
        <end position="93"/>
    </location>
</feature>
<evidence type="ECO:0000256" key="1">
    <source>
        <dbReference type="ARBA" id="ARBA00005280"/>
    </source>
</evidence>
<dbReference type="FunCoup" id="A0A1X7VNE6">
    <property type="interactions" value="240"/>
</dbReference>
<evidence type="ECO:0008006" key="5">
    <source>
        <dbReference type="Google" id="ProtNLM"/>
    </source>
</evidence>
<organism evidence="3">
    <name type="scientific">Amphimedon queenslandica</name>
    <name type="common">Sponge</name>
    <dbReference type="NCBI Taxonomy" id="400682"/>
    <lineage>
        <taxon>Eukaryota</taxon>
        <taxon>Metazoa</taxon>
        <taxon>Porifera</taxon>
        <taxon>Demospongiae</taxon>
        <taxon>Heteroscleromorpha</taxon>
        <taxon>Haplosclerida</taxon>
        <taxon>Niphatidae</taxon>
        <taxon>Amphimedon</taxon>
    </lineage>
</organism>
<dbReference type="AlphaFoldDB" id="A0A1X7VNE6"/>
<dbReference type="OrthoDB" id="156886at2759"/>
<evidence type="ECO:0000256" key="2">
    <source>
        <dbReference type="SAM" id="Phobius"/>
    </source>
</evidence>
<keyword evidence="2" id="KW-0812">Transmembrane</keyword>
<dbReference type="PANTHER" id="PTHR13281:SF0">
    <property type="entry name" value="TRANSMEMBRANE PROTEIN 70, MITOCHONDRIAL"/>
    <property type="match status" value="1"/>
</dbReference>
<accession>A0A1X7VNE6</accession>
<dbReference type="Proteomes" id="UP000007879">
    <property type="component" value="Unassembled WGS sequence"/>
</dbReference>